<dbReference type="GO" id="GO:0005975">
    <property type="term" value="P:carbohydrate metabolic process"/>
    <property type="evidence" value="ECO:0007669"/>
    <property type="project" value="InterPro"/>
</dbReference>
<accession>A0A1Q2CV04</accession>
<name>A0A1Q2CV04_9ACTN</name>
<evidence type="ECO:0000259" key="3">
    <source>
        <dbReference type="Pfam" id="PF17167"/>
    </source>
</evidence>
<dbReference type="InterPro" id="IPR052047">
    <property type="entry name" value="GH94_Enzymes"/>
</dbReference>
<dbReference type="Gene3D" id="1.50.10.10">
    <property type="match status" value="1"/>
</dbReference>
<dbReference type="Gene3D" id="2.70.98.40">
    <property type="entry name" value="Glycoside hydrolase, family 65, N-terminal domain"/>
    <property type="match status" value="1"/>
</dbReference>
<dbReference type="EMBL" id="CP019607">
    <property type="protein sequence ID" value="AQP49935.1"/>
    <property type="molecule type" value="Genomic_DNA"/>
</dbReference>
<evidence type="ECO:0000259" key="5">
    <source>
        <dbReference type="Pfam" id="PF21958"/>
    </source>
</evidence>
<dbReference type="RefSeq" id="WP_077347725.1">
    <property type="nucleotide sequence ID" value="NZ_CP019607.1"/>
</dbReference>
<reference evidence="6 7" key="1">
    <citation type="journal article" date="2008" name="Int. J. Syst. Evol. Microbiol.">
        <title>Tessaracoccus flavescens sp. nov., isolated from marine sediment.</title>
        <authorList>
            <person name="Lee D.W."/>
            <person name="Lee S.D."/>
        </authorList>
    </citation>
    <scope>NUCLEOTIDE SEQUENCE [LARGE SCALE GENOMIC DNA]</scope>
    <source>
        <strain evidence="6 7">SST-39T</strain>
    </source>
</reference>
<dbReference type="PANTHER" id="PTHR37469:SF2">
    <property type="entry name" value="CELLOBIONIC ACID PHOSPHORYLASE"/>
    <property type="match status" value="1"/>
</dbReference>
<dbReference type="KEGG" id="tfa:BW733_02885"/>
<keyword evidence="2" id="KW-0808">Transferase</keyword>
<evidence type="ECO:0000313" key="6">
    <source>
        <dbReference type="EMBL" id="AQP49935.1"/>
    </source>
</evidence>
<evidence type="ECO:0000259" key="4">
    <source>
        <dbReference type="Pfam" id="PF21250"/>
    </source>
</evidence>
<feature type="domain" description="Glycoside phosphorylase super sandwich" evidence="4">
    <location>
        <begin position="266"/>
        <end position="412"/>
    </location>
</feature>
<evidence type="ECO:0000313" key="7">
    <source>
        <dbReference type="Proteomes" id="UP000188235"/>
    </source>
</evidence>
<sequence length="1051" mass="111678">MSTTTALLHPASLLEDKVAGVWLRLRLPDGWEPNVLSGTPAGKVGQLAWRLLRTGLEGREGWSTEVIVTNEASDDAVFDLVFVEDPALTPDEVLAANRLYPSQYLDLTPVDLGERGTAVAVRQNLPGKTNPWALVGSWTGASGWATDVTQLTGRGLAEGAAWPGLRRDLPSRRLQGEHAAAILQSATVRLGPGESWRGGCFVLLVEDHPEATSQADAALADGLTPSGEPRQIVTQDPASLVGRGAPPVVARDLTSDELERLVPGARHHVERTDGEDVAWFTGGGAHLVTAAKQRAVLRPHGQILRPFGRLTPDAADVTCTVWMDGGFCSHLTHGHAALGRILAAPETPLGIGRIHGLRIAVDVGAGWQLLGTPSGWLSDLDSATWFYALAERMVRVHTRGPRPDGSVDVEVATLQGDPVPALVILAFDWHGAPGQLGVVEVSGSEVSVTAPPAALAAASGSWLEVEPPDGARVAGDEALFSDGETRGEPVLTVRVAATNHWRLRLRPRTAGAGTPARRGPGWESAREALSVGAEGGSAELVSRIDAMLAWFAHDALVHYLSPRGLEQHTGGAWGTRDVAQGPIGLLRAWGEHDAWRELLLTVFRAQHERGDWPQAFDFLPGFRRDVVTDSHGDVVYWPLLALGQYLEATGDRTVLDELVPFTGDGVPGSTGTVTAHVARALDAIEATLVAGTALPAYGHGDWNDSLQPADPQLADAMVSTWTAVLQNEALTRLASGLGGGSSEGERAGALAEATAADLRRHLLIDGVLAGYAVVDDAGDFSPLIHPRDRSTGLTYSVLPMIHAISGDLLTPDEARDHLALIAEHLTGPDGVRLFDRPVAYRGGPMRTFQRAEAASFFGREIGLMYMHAHLRYAEALARHGDGVELLRALALAVPVGVDQLVPSAAPRQSNTYASSSDAAFADRYEAAAHYDRVRSGEVALEGGWRVYSSGPGLFLEVLTQRMLGLRHAGVEVEIDPVIDPGLGRLEATVPVLGDRLRLEIETGPLGHGVTAVEADGRPLDTRPLSNPYREPGVAVSAGDLRDVTTLRIVTA</sequence>
<feature type="domain" description="SOGP N-terminal" evidence="5">
    <location>
        <begin position="43"/>
        <end position="194"/>
    </location>
</feature>
<protein>
    <submittedName>
        <fullName evidence="6">Uncharacterized protein</fullName>
    </submittedName>
</protein>
<dbReference type="InterPro" id="IPR037018">
    <property type="entry name" value="GH65_N"/>
</dbReference>
<dbReference type="Pfam" id="PF21250">
    <property type="entry name" value="SOGP_2nd"/>
    <property type="match status" value="1"/>
</dbReference>
<feature type="domain" description="Glycosyl hydrolase 94 catalytic" evidence="3">
    <location>
        <begin position="627"/>
        <end position="735"/>
    </location>
</feature>
<proteinExistence type="predicted"/>
<dbReference type="InterPro" id="IPR033432">
    <property type="entry name" value="GH94_catalytic"/>
</dbReference>
<dbReference type="OrthoDB" id="9769991at2"/>
<keyword evidence="1" id="KW-0328">Glycosyltransferase</keyword>
<dbReference type="InterPro" id="IPR008928">
    <property type="entry name" value="6-hairpin_glycosidase_sf"/>
</dbReference>
<dbReference type="InterPro" id="IPR053831">
    <property type="entry name" value="SOGP_N"/>
</dbReference>
<evidence type="ECO:0000256" key="2">
    <source>
        <dbReference type="ARBA" id="ARBA00022679"/>
    </source>
</evidence>
<keyword evidence="7" id="KW-1185">Reference proteome</keyword>
<gene>
    <name evidence="6" type="ORF">BW733_02885</name>
</gene>
<organism evidence="6 7">
    <name type="scientific">Tessaracoccus flavescens</name>
    <dbReference type="NCBI Taxonomy" id="399497"/>
    <lineage>
        <taxon>Bacteria</taxon>
        <taxon>Bacillati</taxon>
        <taxon>Actinomycetota</taxon>
        <taxon>Actinomycetes</taxon>
        <taxon>Propionibacteriales</taxon>
        <taxon>Propionibacteriaceae</taxon>
        <taxon>Tessaracoccus</taxon>
    </lineage>
</organism>
<evidence type="ECO:0000256" key="1">
    <source>
        <dbReference type="ARBA" id="ARBA00022676"/>
    </source>
</evidence>
<dbReference type="SUPFAM" id="SSF48208">
    <property type="entry name" value="Six-hairpin glycosidases"/>
    <property type="match status" value="1"/>
</dbReference>
<dbReference type="Pfam" id="PF21958">
    <property type="entry name" value="SOGP_N"/>
    <property type="match status" value="1"/>
</dbReference>
<dbReference type="AlphaFoldDB" id="A0A1Q2CV04"/>
<dbReference type="STRING" id="399497.BW733_02885"/>
<dbReference type="Proteomes" id="UP000188235">
    <property type="component" value="Chromosome"/>
</dbReference>
<dbReference type="Pfam" id="PF17167">
    <property type="entry name" value="Glyco_hydro_94"/>
    <property type="match status" value="1"/>
</dbReference>
<dbReference type="PANTHER" id="PTHR37469">
    <property type="entry name" value="CELLOBIONIC ACID PHOSPHORYLASE-RELATED"/>
    <property type="match status" value="1"/>
</dbReference>
<dbReference type="InterPro" id="IPR048771">
    <property type="entry name" value="SOGP_2nd"/>
</dbReference>
<dbReference type="GO" id="GO:0016757">
    <property type="term" value="F:glycosyltransferase activity"/>
    <property type="evidence" value="ECO:0007669"/>
    <property type="project" value="UniProtKB-KW"/>
</dbReference>
<dbReference type="InterPro" id="IPR012341">
    <property type="entry name" value="6hp_glycosidase-like_sf"/>
</dbReference>